<evidence type="ECO:0000313" key="1">
    <source>
        <dbReference type="EMBL" id="CAB4920907.1"/>
    </source>
</evidence>
<protein>
    <submittedName>
        <fullName evidence="1">Unannotated protein</fullName>
    </submittedName>
</protein>
<dbReference type="InterPro" id="IPR053143">
    <property type="entry name" value="Arylsulfate_ST"/>
</dbReference>
<sequence length="445" mass="48497">MTGIRPALGGTALDHTLACPGGVATVTATVPPGSAVRLDGRRLGPGTHTVRVPLRPGQRFTLRFSGRRERTHSVRCLPADFPAWTTTRTAKPQVQWLVLSQFFPISGAYAIIADAHGTPVWWYRETRGRVMDAKVLPDRTVAWSASPLVAFGFGPHAHRTLGGRQLGDIRTAGIIADPHETLQLPGDRYLITVYRPRDHVDLRAIGGPADARALEGEIHEVTASGRLLWSWRTRSHITMSERSALSSRPTLLDGHTVYDLDHLNSIELDGPDHIVVSARHLNALYRIRRSTGTIDWKLGGAPTARSLRVVGDRLGAAPLDSAHDARVLADGTVTVHDNGTMLGRPPRAVRYRIDRARRTATLIEDVQDSRAPRSIAGGSARRLRGGHWVMSWGASPLITELTPDGSPVLTLTLAGGTSYRAQPLEPGFLSAAELRAGMDRMHPRR</sequence>
<dbReference type="AlphaFoldDB" id="A0A6J7HIQ2"/>
<name>A0A6J7HIQ2_9ZZZZ</name>
<dbReference type="EMBL" id="CAFBMX010000002">
    <property type="protein sequence ID" value="CAB4920907.1"/>
    <property type="molecule type" value="Genomic_DNA"/>
</dbReference>
<gene>
    <name evidence="1" type="ORF">UFOPK3674_00546</name>
</gene>
<organism evidence="1">
    <name type="scientific">freshwater metagenome</name>
    <dbReference type="NCBI Taxonomy" id="449393"/>
    <lineage>
        <taxon>unclassified sequences</taxon>
        <taxon>metagenomes</taxon>
        <taxon>ecological metagenomes</taxon>
    </lineage>
</organism>
<accession>A0A6J7HIQ2</accession>
<proteinExistence type="predicted"/>
<dbReference type="Pfam" id="PF14269">
    <property type="entry name" value="Arylsulfotran_2"/>
    <property type="match status" value="1"/>
</dbReference>
<reference evidence="1" key="1">
    <citation type="submission" date="2020-05" db="EMBL/GenBank/DDBJ databases">
        <authorList>
            <person name="Chiriac C."/>
            <person name="Salcher M."/>
            <person name="Ghai R."/>
            <person name="Kavagutti S V."/>
        </authorList>
    </citation>
    <scope>NUCLEOTIDE SEQUENCE</scope>
</reference>
<dbReference type="PANTHER" id="PTHR35340">
    <property type="entry name" value="PQQ ENZYME REPEAT PROTEIN-RELATED"/>
    <property type="match status" value="1"/>
</dbReference>
<dbReference type="InterPro" id="IPR039535">
    <property type="entry name" value="ASST-like"/>
</dbReference>
<dbReference type="PANTHER" id="PTHR35340:SF5">
    <property type="entry name" value="ASST-DOMAIN-CONTAINING PROTEIN"/>
    <property type="match status" value="1"/>
</dbReference>